<proteinExistence type="predicted"/>
<dbReference type="PANTHER" id="PTHR40398">
    <property type="entry name" value="PTS SYSTEM GLUCITOL/SORBITOL-SPECIFIC EIIA COMPONENT"/>
    <property type="match status" value="1"/>
</dbReference>
<sequence>MQTLYDATITGIGSDVPLIAEENVLIFFDEKAPKELHDVAVLHKNGGLSGEVKAGDKFVLDGAEFRIAFVGDTANSSIRELGHFTVNFTGNTSEALPGTIYVEAASIPEIESGAIYRFIRD</sequence>
<evidence type="ECO:0000313" key="3">
    <source>
        <dbReference type="Proteomes" id="UP000028123"/>
    </source>
</evidence>
<dbReference type="GO" id="GO:0016301">
    <property type="term" value="F:kinase activity"/>
    <property type="evidence" value="ECO:0007669"/>
    <property type="project" value="TreeGrafter"/>
</dbReference>
<protein>
    <recommendedName>
        <fullName evidence="4">PTS sorbitol transporter subunit IIA</fullName>
    </recommendedName>
</protein>
<dbReference type="Pfam" id="PF03829">
    <property type="entry name" value="PTSIIA_gutA"/>
    <property type="match status" value="1"/>
</dbReference>
<dbReference type="GO" id="GO:0005737">
    <property type="term" value="C:cytoplasm"/>
    <property type="evidence" value="ECO:0007669"/>
    <property type="project" value="InterPro"/>
</dbReference>
<comment type="caution">
    <text evidence="2">The sequence shown here is derived from an EMBL/GenBank/DDBJ whole genome shotgun (WGS) entry which is preliminary data.</text>
</comment>
<evidence type="ECO:0008006" key="4">
    <source>
        <dbReference type="Google" id="ProtNLM"/>
    </source>
</evidence>
<dbReference type="GO" id="GO:0008982">
    <property type="term" value="F:protein-N(PI)-phosphohistidine-sugar phosphotransferase activity"/>
    <property type="evidence" value="ECO:0007669"/>
    <property type="project" value="InterPro"/>
</dbReference>
<evidence type="ECO:0000256" key="1">
    <source>
        <dbReference type="PROSITE-ProRule" id="PRU00420"/>
    </source>
</evidence>
<gene>
    <name evidence="2" type="ORF">ET33_37695</name>
</gene>
<dbReference type="GO" id="GO:0009401">
    <property type="term" value="P:phosphoenolpyruvate-dependent sugar phosphotransferase system"/>
    <property type="evidence" value="ECO:0007669"/>
    <property type="project" value="InterPro"/>
</dbReference>
<dbReference type="PROSITE" id="PS51097">
    <property type="entry name" value="PTS_EIIA_TYPE_5"/>
    <property type="match status" value="1"/>
</dbReference>
<keyword evidence="3" id="KW-1185">Reference proteome</keyword>
<dbReference type="InterPro" id="IPR036665">
    <property type="entry name" value="PTS_IIA_glucitol/sorbitol_sf"/>
</dbReference>
<dbReference type="RefSeq" id="WP_036694141.1">
    <property type="nucleotide sequence ID" value="NZ_JNVM01000089.1"/>
</dbReference>
<evidence type="ECO:0000313" key="2">
    <source>
        <dbReference type="EMBL" id="KEQ21557.1"/>
    </source>
</evidence>
<dbReference type="EMBL" id="JNVM01000089">
    <property type="protein sequence ID" value="KEQ21557.1"/>
    <property type="molecule type" value="Genomic_DNA"/>
</dbReference>
<accession>A0A081NSY4</accession>
<reference evidence="2 3" key="1">
    <citation type="submission" date="2014-06" db="EMBL/GenBank/DDBJ databases">
        <title>Draft genome sequence of Paenibacillus sp. MSt1.</title>
        <authorList>
            <person name="Aw Y.K."/>
            <person name="Ong K.S."/>
            <person name="Gan H.M."/>
            <person name="Lee S.M."/>
        </authorList>
    </citation>
    <scope>NUCLEOTIDE SEQUENCE [LARGE SCALE GENOMIC DNA]</scope>
    <source>
        <strain evidence="2 3">MSt1</strain>
    </source>
</reference>
<dbReference type="OrthoDB" id="5113885at2"/>
<dbReference type="eggNOG" id="COG3731">
    <property type="taxonomic scope" value="Bacteria"/>
</dbReference>
<dbReference type="SUPFAM" id="SSF141530">
    <property type="entry name" value="PTSIIA/GutA-like"/>
    <property type="match status" value="1"/>
</dbReference>
<dbReference type="InterPro" id="IPR004716">
    <property type="entry name" value="PTS_IIA_glucitol/sorbitol-sp"/>
</dbReference>
<feature type="modified residue" description="Phosphohistidine; by HPr" evidence="1">
    <location>
        <position position="43"/>
    </location>
</feature>
<organism evidence="2 3">
    <name type="scientific">Paenibacillus tyrfis</name>
    <dbReference type="NCBI Taxonomy" id="1501230"/>
    <lineage>
        <taxon>Bacteria</taxon>
        <taxon>Bacillati</taxon>
        <taxon>Bacillota</taxon>
        <taxon>Bacilli</taxon>
        <taxon>Bacillales</taxon>
        <taxon>Paenibacillaceae</taxon>
        <taxon>Paenibacillus</taxon>
    </lineage>
</organism>
<dbReference type="PANTHER" id="PTHR40398:SF1">
    <property type="entry name" value="PTS SYSTEM GLUCITOL_SORBITOL-SPECIFIC EIIA COMPONENT"/>
    <property type="match status" value="1"/>
</dbReference>
<dbReference type="Proteomes" id="UP000028123">
    <property type="component" value="Unassembled WGS sequence"/>
</dbReference>
<dbReference type="AlphaFoldDB" id="A0A081NSY4"/>
<dbReference type="Gene3D" id="2.40.33.40">
    <property type="entry name" value="Phosphotransferase system, glucitol/sorbitol-specific IIA component"/>
    <property type="match status" value="1"/>
</dbReference>
<name>A0A081NSY4_9BACL</name>